<feature type="domain" description="HTH arsR-type" evidence="4">
    <location>
        <begin position="7"/>
        <end position="103"/>
    </location>
</feature>
<dbReference type="InterPro" id="IPR001845">
    <property type="entry name" value="HTH_ArsR_DNA-bd_dom"/>
</dbReference>
<dbReference type="AlphaFoldDB" id="A0A7W7PG27"/>
<evidence type="ECO:0000256" key="2">
    <source>
        <dbReference type="ARBA" id="ARBA00023125"/>
    </source>
</evidence>
<dbReference type="PRINTS" id="PR00778">
    <property type="entry name" value="HTHARSR"/>
</dbReference>
<dbReference type="PANTHER" id="PTHR33154:SF12">
    <property type="entry name" value="TRANSCRIPTIONAL REGULATORY PROTEIN"/>
    <property type="match status" value="1"/>
</dbReference>
<proteinExistence type="predicted"/>
<dbReference type="Gene3D" id="1.10.10.10">
    <property type="entry name" value="Winged helix-like DNA-binding domain superfamily/Winged helix DNA-binding domain"/>
    <property type="match status" value="1"/>
</dbReference>
<dbReference type="PROSITE" id="PS50987">
    <property type="entry name" value="HTH_ARSR_2"/>
    <property type="match status" value="1"/>
</dbReference>
<keyword evidence="1" id="KW-0805">Transcription regulation</keyword>
<evidence type="ECO:0000313" key="5">
    <source>
        <dbReference type="EMBL" id="MBB4888664.1"/>
    </source>
</evidence>
<dbReference type="RefSeq" id="WP_229822157.1">
    <property type="nucleotide sequence ID" value="NZ_BMRW01000003.1"/>
</dbReference>
<reference evidence="5 6" key="1">
    <citation type="submission" date="2020-08" db="EMBL/GenBank/DDBJ databases">
        <title>Genomic Encyclopedia of Type Strains, Phase III (KMG-III): the genomes of soil and plant-associated and newly described type strains.</title>
        <authorList>
            <person name="Whitman W."/>
        </authorList>
    </citation>
    <scope>NUCLEOTIDE SEQUENCE [LARGE SCALE GENOMIC DNA]</scope>
    <source>
        <strain evidence="5 6">CECT 3265</strain>
    </source>
</reference>
<gene>
    <name evidence="5" type="ORF">FHS38_004735</name>
</gene>
<organism evidence="5 6">
    <name type="scientific">Streptomyces netropsis</name>
    <name type="common">Streptoverticillium netropsis</name>
    <dbReference type="NCBI Taxonomy" id="55404"/>
    <lineage>
        <taxon>Bacteria</taxon>
        <taxon>Bacillati</taxon>
        <taxon>Actinomycetota</taxon>
        <taxon>Actinomycetes</taxon>
        <taxon>Kitasatosporales</taxon>
        <taxon>Streptomycetaceae</taxon>
        <taxon>Streptomyces</taxon>
    </lineage>
</organism>
<dbReference type="GO" id="GO:0003677">
    <property type="term" value="F:DNA binding"/>
    <property type="evidence" value="ECO:0007669"/>
    <property type="project" value="UniProtKB-KW"/>
</dbReference>
<dbReference type="PANTHER" id="PTHR33154">
    <property type="entry name" value="TRANSCRIPTIONAL REGULATOR, ARSR FAMILY"/>
    <property type="match status" value="1"/>
</dbReference>
<keyword evidence="6" id="KW-1185">Reference proteome</keyword>
<accession>A0A7W7PG27</accession>
<dbReference type="InterPro" id="IPR011991">
    <property type="entry name" value="ArsR-like_HTH"/>
</dbReference>
<evidence type="ECO:0000256" key="1">
    <source>
        <dbReference type="ARBA" id="ARBA00023015"/>
    </source>
</evidence>
<dbReference type="InterPro" id="IPR036388">
    <property type="entry name" value="WH-like_DNA-bd_sf"/>
</dbReference>
<keyword evidence="2 5" id="KW-0238">DNA-binding</keyword>
<dbReference type="InterPro" id="IPR051081">
    <property type="entry name" value="HTH_MetalResp_TranReg"/>
</dbReference>
<dbReference type="Proteomes" id="UP000556436">
    <property type="component" value="Unassembled WGS sequence"/>
</dbReference>
<dbReference type="EMBL" id="JACHJG010000010">
    <property type="protein sequence ID" value="MBB4888664.1"/>
    <property type="molecule type" value="Genomic_DNA"/>
</dbReference>
<dbReference type="CDD" id="cd00090">
    <property type="entry name" value="HTH_ARSR"/>
    <property type="match status" value="1"/>
</dbReference>
<comment type="caution">
    <text evidence="5">The sequence shown here is derived from an EMBL/GenBank/DDBJ whole genome shotgun (WGS) entry which is preliminary data.</text>
</comment>
<protein>
    <submittedName>
        <fullName evidence="5">DNA-binding transcriptional ArsR family regulator</fullName>
    </submittedName>
</protein>
<evidence type="ECO:0000313" key="6">
    <source>
        <dbReference type="Proteomes" id="UP000556436"/>
    </source>
</evidence>
<dbReference type="SUPFAM" id="SSF46785">
    <property type="entry name" value="Winged helix' DNA-binding domain"/>
    <property type="match status" value="1"/>
</dbReference>
<keyword evidence="3" id="KW-0804">Transcription</keyword>
<dbReference type="GO" id="GO:0003700">
    <property type="term" value="F:DNA-binding transcription factor activity"/>
    <property type="evidence" value="ECO:0007669"/>
    <property type="project" value="InterPro"/>
</dbReference>
<evidence type="ECO:0000256" key="3">
    <source>
        <dbReference type="ARBA" id="ARBA00023163"/>
    </source>
</evidence>
<dbReference type="SMART" id="SM00418">
    <property type="entry name" value="HTH_ARSR"/>
    <property type="match status" value="1"/>
</dbReference>
<name>A0A7W7PG27_STRNE</name>
<evidence type="ECO:0000259" key="4">
    <source>
        <dbReference type="PROSITE" id="PS50987"/>
    </source>
</evidence>
<dbReference type="Pfam" id="PF01022">
    <property type="entry name" value="HTH_5"/>
    <property type="match status" value="1"/>
</dbReference>
<dbReference type="InterPro" id="IPR036390">
    <property type="entry name" value="WH_DNA-bd_sf"/>
</dbReference>
<sequence length="105" mass="11606">MDGWLPQPATEEIELVKVMHALGDPVRMQLLSVFLDGKEHGCDLSGLGLDHLHKSTVSHHMRVLREAGVTATRTVGRNRLVQLRKADLDTRFPGLTDALLTAMGR</sequence>